<dbReference type="PANTHER" id="PTHR21301:SF11">
    <property type="entry name" value="GIY-YIG DOMAIN-CONTAINING PROTEIN"/>
    <property type="match status" value="1"/>
</dbReference>
<gene>
    <name evidence="1" type="ORF">PMEA_00029047</name>
</gene>
<evidence type="ECO:0000313" key="2">
    <source>
        <dbReference type="Proteomes" id="UP001159428"/>
    </source>
</evidence>
<dbReference type="CDD" id="cd00304">
    <property type="entry name" value="RT_like"/>
    <property type="match status" value="1"/>
</dbReference>
<evidence type="ECO:0000313" key="1">
    <source>
        <dbReference type="EMBL" id="CAH3042840.1"/>
    </source>
</evidence>
<organism evidence="1 2">
    <name type="scientific">Pocillopora meandrina</name>
    <dbReference type="NCBI Taxonomy" id="46732"/>
    <lineage>
        <taxon>Eukaryota</taxon>
        <taxon>Metazoa</taxon>
        <taxon>Cnidaria</taxon>
        <taxon>Anthozoa</taxon>
        <taxon>Hexacorallia</taxon>
        <taxon>Scleractinia</taxon>
        <taxon>Astrocoeniina</taxon>
        <taxon>Pocilloporidae</taxon>
        <taxon>Pocillopora</taxon>
    </lineage>
</organism>
<dbReference type="EMBL" id="CALNXJ010000006">
    <property type="protein sequence ID" value="CAH3042840.1"/>
    <property type="molecule type" value="Genomic_DNA"/>
</dbReference>
<dbReference type="Proteomes" id="UP001159428">
    <property type="component" value="Unassembled WGS sequence"/>
</dbReference>
<accession>A0AAU9VYV4</accession>
<protein>
    <recommendedName>
        <fullName evidence="3">Reverse transcriptase domain-containing protein</fullName>
    </recommendedName>
</protein>
<comment type="caution">
    <text evidence="1">The sequence shown here is derived from an EMBL/GenBank/DDBJ whole genome shotgun (WGS) entry which is preliminary data.</text>
</comment>
<name>A0AAU9VYV4_9CNID</name>
<proteinExistence type="predicted"/>
<keyword evidence="2" id="KW-1185">Reference proteome</keyword>
<dbReference type="AlphaFoldDB" id="A0AAU9VYV4"/>
<evidence type="ECO:0008006" key="3">
    <source>
        <dbReference type="Google" id="ProtNLM"/>
    </source>
</evidence>
<sequence length="128" mass="14621">MGSPISALIADLYMEAFDEQTLATAPQPPRIWKRYVDYTFTVMKQHNAGNFLSHLNQQHPSIRFTMETENNNKIAFLDSLVTREPDGKLLTTQEKKHLFTVLVANGFPPSFLQKVTKTRNPTPERETA</sequence>
<reference evidence="1 2" key="1">
    <citation type="submission" date="2022-05" db="EMBL/GenBank/DDBJ databases">
        <authorList>
            <consortium name="Genoscope - CEA"/>
            <person name="William W."/>
        </authorList>
    </citation>
    <scope>NUCLEOTIDE SEQUENCE [LARGE SCALE GENOMIC DNA]</scope>
</reference>
<dbReference type="PANTHER" id="PTHR21301">
    <property type="entry name" value="REVERSE TRANSCRIPTASE"/>
    <property type="match status" value="1"/>
</dbReference>